<proteinExistence type="predicted"/>
<dbReference type="PANTHER" id="PTHR33112">
    <property type="entry name" value="DOMAIN PROTEIN, PUTATIVE-RELATED"/>
    <property type="match status" value="1"/>
</dbReference>
<evidence type="ECO:0000256" key="1">
    <source>
        <dbReference type="SAM" id="MobiDB-lite"/>
    </source>
</evidence>
<reference evidence="2" key="1">
    <citation type="journal article" date="2020" name="Stud. Mycol.">
        <title>101 Dothideomycetes genomes: a test case for predicting lifestyles and emergence of pathogens.</title>
        <authorList>
            <person name="Haridas S."/>
            <person name="Albert R."/>
            <person name="Binder M."/>
            <person name="Bloem J."/>
            <person name="Labutti K."/>
            <person name="Salamov A."/>
            <person name="Andreopoulos B."/>
            <person name="Baker S."/>
            <person name="Barry K."/>
            <person name="Bills G."/>
            <person name="Bluhm B."/>
            <person name="Cannon C."/>
            <person name="Castanera R."/>
            <person name="Culley D."/>
            <person name="Daum C."/>
            <person name="Ezra D."/>
            <person name="Gonzalez J."/>
            <person name="Henrissat B."/>
            <person name="Kuo A."/>
            <person name="Liang C."/>
            <person name="Lipzen A."/>
            <person name="Lutzoni F."/>
            <person name="Magnuson J."/>
            <person name="Mondo S."/>
            <person name="Nolan M."/>
            <person name="Ohm R."/>
            <person name="Pangilinan J."/>
            <person name="Park H.-J."/>
            <person name="Ramirez L."/>
            <person name="Alfaro M."/>
            <person name="Sun H."/>
            <person name="Tritt A."/>
            <person name="Yoshinaga Y."/>
            <person name="Zwiers L.-H."/>
            <person name="Turgeon B."/>
            <person name="Goodwin S."/>
            <person name="Spatafora J."/>
            <person name="Crous P."/>
            <person name="Grigoriev I."/>
        </authorList>
    </citation>
    <scope>NUCLEOTIDE SEQUENCE</scope>
    <source>
        <strain evidence="2">CBS 107.79</strain>
    </source>
</reference>
<dbReference type="OrthoDB" id="3486565at2759"/>
<evidence type="ECO:0008006" key="4">
    <source>
        <dbReference type="Google" id="ProtNLM"/>
    </source>
</evidence>
<protein>
    <recommendedName>
        <fullName evidence="4">Heterokaryon incompatibility domain-containing protein</fullName>
    </recommendedName>
</protein>
<name>A0A6A5UNS6_9PLEO</name>
<feature type="compositionally biased region" description="Basic and acidic residues" evidence="1">
    <location>
        <begin position="364"/>
        <end position="380"/>
    </location>
</feature>
<dbReference type="EMBL" id="ML976747">
    <property type="protein sequence ID" value="KAF1966368.1"/>
    <property type="molecule type" value="Genomic_DNA"/>
</dbReference>
<feature type="compositionally biased region" description="Low complexity" evidence="1">
    <location>
        <begin position="294"/>
        <end position="309"/>
    </location>
</feature>
<sequence>MFIRPGRKWDYVKSVLDTWGWALQESILSPRILHYTGNEIWVCNRERFCECGHVSGLGKYDRKRPLVKTEFAQTKVDLGIQDEPHQAKWRLLVSRYSERHLTCQTDKLVAIAGLARAVATEEMEYRISNSTVPGYVSGIFTAALPSVLLWRYRSELVLGVVSRTHNIRSQPTCSQNGCRVFGKVIGLAEVPPPTSCGLVSHLQSPTLEGLVVSVALKRLSAEDLRDPFADIYPERDEIALVCTARGNAFSMFHDDDTAVNLRWSDPSYGCWQNSEYKMVGKDFINPEIDDHSPRTVSSESLSRSLSTEGSVDCGSQGRAVLRDFYGFFPSGGHEESDTSDGVEPNGNSYDGDAIDDSEGEWSDEGIRKSTEVLRDSRGESETNRITIYTAAKLETGKRHTILRKETKG</sequence>
<feature type="region of interest" description="Disordered" evidence="1">
    <location>
        <begin position="332"/>
        <end position="380"/>
    </location>
</feature>
<organism evidence="2 3">
    <name type="scientific">Bimuria novae-zelandiae CBS 107.79</name>
    <dbReference type="NCBI Taxonomy" id="1447943"/>
    <lineage>
        <taxon>Eukaryota</taxon>
        <taxon>Fungi</taxon>
        <taxon>Dikarya</taxon>
        <taxon>Ascomycota</taxon>
        <taxon>Pezizomycotina</taxon>
        <taxon>Dothideomycetes</taxon>
        <taxon>Pleosporomycetidae</taxon>
        <taxon>Pleosporales</taxon>
        <taxon>Massarineae</taxon>
        <taxon>Didymosphaeriaceae</taxon>
        <taxon>Bimuria</taxon>
    </lineage>
</organism>
<feature type="compositionally biased region" description="Acidic residues" evidence="1">
    <location>
        <begin position="352"/>
        <end position="363"/>
    </location>
</feature>
<evidence type="ECO:0000313" key="2">
    <source>
        <dbReference type="EMBL" id="KAF1966368.1"/>
    </source>
</evidence>
<dbReference type="PANTHER" id="PTHR33112:SF15">
    <property type="entry name" value="HETEROKARYON INCOMPATIBILITY DOMAIN-CONTAINING PROTEIN"/>
    <property type="match status" value="1"/>
</dbReference>
<accession>A0A6A5UNS6</accession>
<gene>
    <name evidence="2" type="ORF">BU23DRAFT_574092</name>
</gene>
<keyword evidence="3" id="KW-1185">Reference proteome</keyword>
<feature type="region of interest" description="Disordered" evidence="1">
    <location>
        <begin position="288"/>
        <end position="309"/>
    </location>
</feature>
<dbReference type="Proteomes" id="UP000800036">
    <property type="component" value="Unassembled WGS sequence"/>
</dbReference>
<evidence type="ECO:0000313" key="3">
    <source>
        <dbReference type="Proteomes" id="UP000800036"/>
    </source>
</evidence>
<dbReference type="AlphaFoldDB" id="A0A6A5UNS6"/>